<dbReference type="Proteomes" id="UP000634136">
    <property type="component" value="Unassembled WGS sequence"/>
</dbReference>
<gene>
    <name evidence="1" type="ORF">G2W53_007985</name>
</gene>
<name>A0A834X980_9FABA</name>
<organism evidence="1 2">
    <name type="scientific">Senna tora</name>
    <dbReference type="NCBI Taxonomy" id="362788"/>
    <lineage>
        <taxon>Eukaryota</taxon>
        <taxon>Viridiplantae</taxon>
        <taxon>Streptophyta</taxon>
        <taxon>Embryophyta</taxon>
        <taxon>Tracheophyta</taxon>
        <taxon>Spermatophyta</taxon>
        <taxon>Magnoliopsida</taxon>
        <taxon>eudicotyledons</taxon>
        <taxon>Gunneridae</taxon>
        <taxon>Pentapetalae</taxon>
        <taxon>rosids</taxon>
        <taxon>fabids</taxon>
        <taxon>Fabales</taxon>
        <taxon>Fabaceae</taxon>
        <taxon>Caesalpinioideae</taxon>
        <taxon>Cassia clade</taxon>
        <taxon>Senna</taxon>
    </lineage>
</organism>
<reference evidence="1" key="1">
    <citation type="submission" date="2020-09" db="EMBL/GenBank/DDBJ databases">
        <title>Genome-Enabled Discovery of Anthraquinone Biosynthesis in Senna tora.</title>
        <authorList>
            <person name="Kang S.-H."/>
            <person name="Pandey R.P."/>
            <person name="Lee C.-M."/>
            <person name="Sim J.-S."/>
            <person name="Jeong J.-T."/>
            <person name="Choi B.-S."/>
            <person name="Jung M."/>
            <person name="Ginzburg D."/>
            <person name="Zhao K."/>
            <person name="Won S.Y."/>
            <person name="Oh T.-J."/>
            <person name="Yu Y."/>
            <person name="Kim N.-H."/>
            <person name="Lee O.R."/>
            <person name="Lee T.-H."/>
            <person name="Bashyal P."/>
            <person name="Kim T.-S."/>
            <person name="Lee W.-H."/>
            <person name="Kawkins C."/>
            <person name="Kim C.-K."/>
            <person name="Kim J.S."/>
            <person name="Ahn B.O."/>
            <person name="Rhee S.Y."/>
            <person name="Sohng J.K."/>
        </authorList>
    </citation>
    <scope>NUCLEOTIDE SEQUENCE</scope>
    <source>
        <tissue evidence="1">Leaf</tissue>
    </source>
</reference>
<protein>
    <submittedName>
        <fullName evidence="1">Uncharacterized protein</fullName>
    </submittedName>
</protein>
<proteinExistence type="predicted"/>
<dbReference type="EMBL" id="JAAIUW010000003">
    <property type="protein sequence ID" value="KAF7839503.1"/>
    <property type="molecule type" value="Genomic_DNA"/>
</dbReference>
<comment type="caution">
    <text evidence="1">The sequence shown here is derived from an EMBL/GenBank/DDBJ whole genome shotgun (WGS) entry which is preliminary data.</text>
</comment>
<evidence type="ECO:0000313" key="2">
    <source>
        <dbReference type="Proteomes" id="UP000634136"/>
    </source>
</evidence>
<accession>A0A834X980</accession>
<dbReference type="AlphaFoldDB" id="A0A834X980"/>
<evidence type="ECO:0000313" key="1">
    <source>
        <dbReference type="EMBL" id="KAF7839503.1"/>
    </source>
</evidence>
<sequence length="22" mass="2655">MAIEKFTKLSRIFKPPRDFRSS</sequence>
<keyword evidence="2" id="KW-1185">Reference proteome</keyword>